<keyword evidence="5" id="KW-0406">Ion transport</keyword>
<dbReference type="InterPro" id="IPR019734">
    <property type="entry name" value="TPR_rpt"/>
</dbReference>
<dbReference type="Pfam" id="PF00027">
    <property type="entry name" value="cNMP_binding"/>
    <property type="match status" value="1"/>
</dbReference>
<evidence type="ECO:0000313" key="13">
    <source>
        <dbReference type="Proteomes" id="UP000095255"/>
    </source>
</evidence>
<accession>A0A1E5L585</accession>
<organism evidence="12 13">
    <name type="scientific">Desulfuribacillus stibiiarsenatis</name>
    <dbReference type="NCBI Taxonomy" id="1390249"/>
    <lineage>
        <taxon>Bacteria</taxon>
        <taxon>Bacillati</taxon>
        <taxon>Bacillota</taxon>
        <taxon>Desulfuribacillia</taxon>
        <taxon>Desulfuribacillales</taxon>
        <taxon>Desulfuribacillaceae</taxon>
        <taxon>Desulfuribacillus</taxon>
    </lineage>
</organism>
<keyword evidence="7" id="KW-1071">Ligand-gated ion channel</keyword>
<evidence type="ECO:0000256" key="2">
    <source>
        <dbReference type="ARBA" id="ARBA00022448"/>
    </source>
</evidence>
<dbReference type="InterPro" id="IPR000595">
    <property type="entry name" value="cNMP-bd_dom"/>
</dbReference>
<dbReference type="AlphaFoldDB" id="A0A1E5L585"/>
<keyword evidence="13" id="KW-1185">Reference proteome</keyword>
<reference evidence="12 13" key="1">
    <citation type="submission" date="2016-09" db="EMBL/GenBank/DDBJ databases">
        <title>Desulfuribacillus arsenicus sp. nov., an obligately anaerobic, dissimilatory arsenic- and antimonate-reducing bacterium isolated from anoxic sediments.</title>
        <authorList>
            <person name="Abin C.A."/>
            <person name="Hollibaugh J.T."/>
        </authorList>
    </citation>
    <scope>NUCLEOTIDE SEQUENCE [LARGE SCALE GENOMIC DNA]</scope>
    <source>
        <strain evidence="12 13">MLFW-2</strain>
    </source>
</reference>
<dbReference type="Gene3D" id="2.60.120.10">
    <property type="entry name" value="Jelly Rolls"/>
    <property type="match status" value="1"/>
</dbReference>
<dbReference type="PANTHER" id="PTHR45638:SF11">
    <property type="entry name" value="CYCLIC NUCLEOTIDE-GATED CATION CHANNEL SUBUNIT A"/>
    <property type="match status" value="1"/>
</dbReference>
<keyword evidence="9" id="KW-0802">TPR repeat</keyword>
<dbReference type="SUPFAM" id="SSF48452">
    <property type="entry name" value="TPR-like"/>
    <property type="match status" value="1"/>
</dbReference>
<protein>
    <recommendedName>
        <fullName evidence="11">Cyclic nucleotide-binding domain-containing protein</fullName>
    </recommendedName>
</protein>
<dbReference type="InterPro" id="IPR018490">
    <property type="entry name" value="cNMP-bd_dom_sf"/>
</dbReference>
<evidence type="ECO:0000256" key="6">
    <source>
        <dbReference type="ARBA" id="ARBA00023136"/>
    </source>
</evidence>
<dbReference type="EMBL" id="MJAT01000022">
    <property type="protein sequence ID" value="OEH85280.1"/>
    <property type="molecule type" value="Genomic_DNA"/>
</dbReference>
<keyword evidence="4" id="KW-1133">Transmembrane helix</keyword>
<evidence type="ECO:0000256" key="8">
    <source>
        <dbReference type="ARBA" id="ARBA00023303"/>
    </source>
</evidence>
<keyword evidence="2" id="KW-0813">Transport</keyword>
<sequence>MDIKRLMTLGKARQYKTDEFVFYEGDVGEEMYILLKGKVGVFTNNINGSKCKIVELESGDFFGEMALIDGSPRSADILALDDISVFVITKANFEQVIVAFPDLALRIMKGMSLRVREQNKIISNMRSPVKQISSLLSKQITTDSNNEDTPQRPSHNAEKPNENVTTLEISLNRDEESHVDETNNKKETKIINYDQIIVPENYNKYIFTGDVECPVCDKKFTTDKIRNTMLKMDKEDRDFRTRYKEFEPYWYKIWVCPHCYYANFDYIYNQVSYLKKKTILSQTKQLKQKYLIDVSKKRTLKDVLRMFFLCQEIHQITPMDRLSYAKAWLFLTWIYEDIGDTDMVEVATEMALNSYIDTHQNDVRGLANGQEIRLALLIGELYIRQNKLDEAVKYLAKAVQMRSEPKRMRELASDRMIELKEKLKAAKKQESTD</sequence>
<dbReference type="InterPro" id="IPR011990">
    <property type="entry name" value="TPR-like_helical_dom_sf"/>
</dbReference>
<dbReference type="SUPFAM" id="SSF51206">
    <property type="entry name" value="cAMP-binding domain-like"/>
    <property type="match status" value="1"/>
</dbReference>
<dbReference type="InterPro" id="IPR018488">
    <property type="entry name" value="cNMP-bd_CS"/>
</dbReference>
<dbReference type="GO" id="GO:0016020">
    <property type="term" value="C:membrane"/>
    <property type="evidence" value="ECO:0007669"/>
    <property type="project" value="UniProtKB-SubCell"/>
</dbReference>
<dbReference type="PRINTS" id="PR00103">
    <property type="entry name" value="CAMPKINASE"/>
</dbReference>
<dbReference type="PANTHER" id="PTHR45638">
    <property type="entry name" value="CYCLIC NUCLEOTIDE-GATED CATION CHANNEL SUBUNIT A"/>
    <property type="match status" value="1"/>
</dbReference>
<feature type="region of interest" description="Disordered" evidence="10">
    <location>
        <begin position="140"/>
        <end position="164"/>
    </location>
</feature>
<dbReference type="InterPro" id="IPR050866">
    <property type="entry name" value="CNG_cation_channel"/>
</dbReference>
<dbReference type="Proteomes" id="UP000095255">
    <property type="component" value="Unassembled WGS sequence"/>
</dbReference>
<feature type="domain" description="Cyclic nucleotide-binding" evidence="11">
    <location>
        <begin position="1"/>
        <end position="114"/>
    </location>
</feature>
<feature type="repeat" description="TPR" evidence="9">
    <location>
        <begin position="372"/>
        <end position="405"/>
    </location>
</feature>
<proteinExistence type="predicted"/>
<feature type="compositionally biased region" description="Polar residues" evidence="10">
    <location>
        <begin position="140"/>
        <end position="154"/>
    </location>
</feature>
<evidence type="ECO:0000256" key="4">
    <source>
        <dbReference type="ARBA" id="ARBA00022989"/>
    </source>
</evidence>
<evidence type="ECO:0000256" key="3">
    <source>
        <dbReference type="ARBA" id="ARBA00022692"/>
    </source>
</evidence>
<keyword evidence="3" id="KW-0812">Transmembrane</keyword>
<evidence type="ECO:0000256" key="9">
    <source>
        <dbReference type="PROSITE-ProRule" id="PRU00339"/>
    </source>
</evidence>
<dbReference type="STRING" id="1390249.BHU72_04070"/>
<dbReference type="SMART" id="SM00100">
    <property type="entry name" value="cNMP"/>
    <property type="match status" value="1"/>
</dbReference>
<evidence type="ECO:0000259" key="11">
    <source>
        <dbReference type="PROSITE" id="PS50042"/>
    </source>
</evidence>
<comment type="caution">
    <text evidence="12">The sequence shown here is derived from an EMBL/GenBank/DDBJ whole genome shotgun (WGS) entry which is preliminary data.</text>
</comment>
<evidence type="ECO:0000256" key="10">
    <source>
        <dbReference type="SAM" id="MobiDB-lite"/>
    </source>
</evidence>
<dbReference type="InterPro" id="IPR018708">
    <property type="entry name" value="DUF2225"/>
</dbReference>
<evidence type="ECO:0000256" key="7">
    <source>
        <dbReference type="ARBA" id="ARBA00023286"/>
    </source>
</evidence>
<evidence type="ECO:0000256" key="5">
    <source>
        <dbReference type="ARBA" id="ARBA00023065"/>
    </source>
</evidence>
<dbReference type="PROSITE" id="PS00889">
    <property type="entry name" value="CNMP_BINDING_2"/>
    <property type="match status" value="1"/>
</dbReference>
<evidence type="ECO:0000256" key="1">
    <source>
        <dbReference type="ARBA" id="ARBA00004141"/>
    </source>
</evidence>
<keyword evidence="6" id="KW-0472">Membrane</keyword>
<gene>
    <name evidence="12" type="ORF">BHU72_04070</name>
</gene>
<comment type="subcellular location">
    <subcellularLocation>
        <location evidence="1">Membrane</location>
        <topology evidence="1">Multi-pass membrane protein</topology>
    </subcellularLocation>
</comment>
<dbReference type="GO" id="GO:0005221">
    <property type="term" value="F:intracellularly cyclic nucleotide-activated monoatomic cation channel activity"/>
    <property type="evidence" value="ECO:0007669"/>
    <property type="project" value="InterPro"/>
</dbReference>
<dbReference type="InterPro" id="IPR014710">
    <property type="entry name" value="RmlC-like_jellyroll"/>
</dbReference>
<evidence type="ECO:0000313" key="12">
    <source>
        <dbReference type="EMBL" id="OEH85280.1"/>
    </source>
</evidence>
<dbReference type="Gene3D" id="1.25.40.10">
    <property type="entry name" value="Tetratricopeptide repeat domain"/>
    <property type="match status" value="1"/>
</dbReference>
<dbReference type="CDD" id="cd00038">
    <property type="entry name" value="CAP_ED"/>
    <property type="match status" value="1"/>
</dbReference>
<dbReference type="GO" id="GO:0044877">
    <property type="term" value="F:protein-containing complex binding"/>
    <property type="evidence" value="ECO:0007669"/>
    <property type="project" value="TreeGrafter"/>
</dbReference>
<name>A0A1E5L585_9FIRM</name>
<dbReference type="PROSITE" id="PS50042">
    <property type="entry name" value="CNMP_BINDING_3"/>
    <property type="match status" value="1"/>
</dbReference>
<dbReference type="PROSITE" id="PS50005">
    <property type="entry name" value="TPR"/>
    <property type="match status" value="1"/>
</dbReference>
<dbReference type="Pfam" id="PF09986">
    <property type="entry name" value="DUF2225"/>
    <property type="match status" value="1"/>
</dbReference>
<keyword evidence="8" id="KW-0407">Ion channel</keyword>